<proteinExistence type="predicted"/>
<dbReference type="Pfam" id="PF16850">
    <property type="entry name" value="Inhibitor_I66"/>
    <property type="match status" value="1"/>
</dbReference>
<accession>A0ABR3AD10</accession>
<dbReference type="InterPro" id="IPR031755">
    <property type="entry name" value="Inhibitor_I66"/>
</dbReference>
<dbReference type="CDD" id="cd23428">
    <property type="entry name" value="beta-trefoil_Ricin_SPI"/>
    <property type="match status" value="1"/>
</dbReference>
<organism evidence="1 2">
    <name type="scientific">Marasmius tenuissimus</name>
    <dbReference type="NCBI Taxonomy" id="585030"/>
    <lineage>
        <taxon>Eukaryota</taxon>
        <taxon>Fungi</taxon>
        <taxon>Dikarya</taxon>
        <taxon>Basidiomycota</taxon>
        <taxon>Agaricomycotina</taxon>
        <taxon>Agaricomycetes</taxon>
        <taxon>Agaricomycetidae</taxon>
        <taxon>Agaricales</taxon>
        <taxon>Marasmiineae</taxon>
        <taxon>Marasmiaceae</taxon>
        <taxon>Marasmius</taxon>
    </lineage>
</organism>
<dbReference type="Gene3D" id="2.80.10.50">
    <property type="match status" value="1"/>
</dbReference>
<reference evidence="1 2" key="1">
    <citation type="submission" date="2024-05" db="EMBL/GenBank/DDBJ databases">
        <title>A draft genome resource for the thread blight pathogen Marasmius tenuissimus strain MS-2.</title>
        <authorList>
            <person name="Yulfo-Soto G.E."/>
            <person name="Baruah I.K."/>
            <person name="Amoako-Attah I."/>
            <person name="Bukari Y."/>
            <person name="Meinhardt L.W."/>
            <person name="Bailey B.A."/>
            <person name="Cohen S.P."/>
        </authorList>
    </citation>
    <scope>NUCLEOTIDE SEQUENCE [LARGE SCALE GENOMIC DNA]</scope>
    <source>
        <strain evidence="1 2">MS-2</strain>
    </source>
</reference>
<sequence>MPIENGEYEITSSGYTIARSVTEDRSLNPKRILSLPKGLEAQEWTVERVDDDKYLLKAGGAPTGEHEGHVYAFLIDQDKAEQWILEPVQSSHPNCFIILTKDRKKGWIVQEGSTRDDLKQVKCEELLGSDGDYSPQEIFQFSPVA</sequence>
<evidence type="ECO:0008006" key="3">
    <source>
        <dbReference type="Google" id="ProtNLM"/>
    </source>
</evidence>
<gene>
    <name evidence="1" type="ORF">AAF712_001860</name>
</gene>
<dbReference type="EMBL" id="JBBXMP010000004">
    <property type="protein sequence ID" value="KAL0071294.1"/>
    <property type="molecule type" value="Genomic_DNA"/>
</dbReference>
<dbReference type="Proteomes" id="UP001437256">
    <property type="component" value="Unassembled WGS sequence"/>
</dbReference>
<keyword evidence="2" id="KW-1185">Reference proteome</keyword>
<protein>
    <recommendedName>
        <fullName evidence="3">Ricin B lectin domain-containing protein</fullName>
    </recommendedName>
</protein>
<name>A0ABR3AD10_9AGAR</name>
<evidence type="ECO:0000313" key="2">
    <source>
        <dbReference type="Proteomes" id="UP001437256"/>
    </source>
</evidence>
<evidence type="ECO:0000313" key="1">
    <source>
        <dbReference type="EMBL" id="KAL0071294.1"/>
    </source>
</evidence>
<comment type="caution">
    <text evidence="1">The sequence shown here is derived from an EMBL/GenBank/DDBJ whole genome shotgun (WGS) entry which is preliminary data.</text>
</comment>